<dbReference type="GeneID" id="92899167"/>
<keyword evidence="7" id="KW-0653">Protein transport</keyword>
<evidence type="ECO:0000256" key="6">
    <source>
        <dbReference type="ARBA" id="ARBA00023136"/>
    </source>
</evidence>
<dbReference type="PANTHER" id="PTHR30558">
    <property type="entry name" value="EXBD MEMBRANE COMPONENT OF PMF-DRIVEN MACROMOLECULE IMPORT SYSTEM"/>
    <property type="match status" value="1"/>
</dbReference>
<evidence type="ECO:0000256" key="2">
    <source>
        <dbReference type="ARBA" id="ARBA00005811"/>
    </source>
</evidence>
<keyword evidence="5 8" id="KW-1133">Transmembrane helix</keyword>
<dbReference type="EMBL" id="CP014060">
    <property type="protein sequence ID" value="AMG39887.1"/>
    <property type="molecule type" value="Genomic_DNA"/>
</dbReference>
<dbReference type="PANTHER" id="PTHR30558:SF3">
    <property type="entry name" value="BIOPOLYMER TRANSPORT PROTEIN EXBD-RELATED"/>
    <property type="match status" value="1"/>
</dbReference>
<dbReference type="GO" id="GO:0022857">
    <property type="term" value="F:transmembrane transporter activity"/>
    <property type="evidence" value="ECO:0007669"/>
    <property type="project" value="InterPro"/>
</dbReference>
<dbReference type="InterPro" id="IPR003400">
    <property type="entry name" value="ExbD"/>
</dbReference>
<evidence type="ECO:0000313" key="10">
    <source>
        <dbReference type="Proteomes" id="UP000060602"/>
    </source>
</evidence>
<evidence type="ECO:0000313" key="9">
    <source>
        <dbReference type="EMBL" id="AMG39887.1"/>
    </source>
</evidence>
<feature type="transmembrane region" description="Helical" evidence="8">
    <location>
        <begin position="20"/>
        <end position="40"/>
    </location>
</feature>
<comment type="subcellular location">
    <subcellularLocation>
        <location evidence="1">Cell membrane</location>
        <topology evidence="1">Single-pass membrane protein</topology>
    </subcellularLocation>
    <subcellularLocation>
        <location evidence="7">Cell membrane</location>
        <topology evidence="7">Single-pass type II membrane protein</topology>
    </subcellularLocation>
</comment>
<gene>
    <name evidence="9" type="ORF">AL504_30175</name>
</gene>
<evidence type="ECO:0000256" key="8">
    <source>
        <dbReference type="SAM" id="Phobius"/>
    </source>
</evidence>
<keyword evidence="4 7" id="KW-0812">Transmembrane</keyword>
<dbReference type="Gene3D" id="3.30.420.270">
    <property type="match status" value="1"/>
</dbReference>
<evidence type="ECO:0000256" key="1">
    <source>
        <dbReference type="ARBA" id="ARBA00004162"/>
    </source>
</evidence>
<dbReference type="Proteomes" id="UP000060602">
    <property type="component" value="Chromosome"/>
</dbReference>
<name>A0A0X8P4U0_ALCXX</name>
<keyword evidence="6 8" id="KW-0472">Membrane</keyword>
<dbReference type="Pfam" id="PF02472">
    <property type="entry name" value="ExbD"/>
    <property type="match status" value="1"/>
</dbReference>
<organism evidence="9 10">
    <name type="scientific">Alcaligenes xylosoxydans xylosoxydans</name>
    <name type="common">Achromobacter xylosoxidans</name>
    <dbReference type="NCBI Taxonomy" id="85698"/>
    <lineage>
        <taxon>Bacteria</taxon>
        <taxon>Pseudomonadati</taxon>
        <taxon>Pseudomonadota</taxon>
        <taxon>Betaproteobacteria</taxon>
        <taxon>Burkholderiales</taxon>
        <taxon>Alcaligenaceae</taxon>
        <taxon>Achromobacter</taxon>
    </lineage>
</organism>
<proteinExistence type="inferred from homology"/>
<evidence type="ECO:0000256" key="7">
    <source>
        <dbReference type="RuleBase" id="RU003879"/>
    </source>
</evidence>
<keyword evidence="7" id="KW-0813">Transport</keyword>
<dbReference type="AlphaFoldDB" id="A0A0X8P4U0"/>
<protein>
    <submittedName>
        <fullName evidence="9">Biopolymer transporter ExbD</fullName>
    </submittedName>
</protein>
<reference evidence="10" key="1">
    <citation type="submission" date="2015-12" db="EMBL/GenBank/DDBJ databases">
        <title>FDA dAtabase for Regulatory Grade micrObial Sequences (FDA-ARGOS): Supporting development and validation of Infectious Disease Dx tests.</title>
        <authorList>
            <person name="Case J."/>
            <person name="Tallon L."/>
            <person name="Sadzewicz L."/>
            <person name="Sengamalay N."/>
            <person name="Ott S."/>
            <person name="Godinez A."/>
            <person name="Nagaraj S."/>
            <person name="Nadendla S."/>
            <person name="Sichtig H."/>
        </authorList>
    </citation>
    <scope>NUCLEOTIDE SEQUENCE [LARGE SCALE GENOMIC DNA]</scope>
    <source>
        <strain evidence="10">FDAARGOS_147</strain>
    </source>
</reference>
<evidence type="ECO:0000256" key="5">
    <source>
        <dbReference type="ARBA" id="ARBA00022989"/>
    </source>
</evidence>
<evidence type="ECO:0000256" key="3">
    <source>
        <dbReference type="ARBA" id="ARBA00022475"/>
    </source>
</evidence>
<accession>A0A0X8P4U0</accession>
<dbReference type="GO" id="GO:0005886">
    <property type="term" value="C:plasma membrane"/>
    <property type="evidence" value="ECO:0007669"/>
    <property type="project" value="UniProtKB-SubCell"/>
</dbReference>
<dbReference type="RefSeq" id="WP_054430107.1">
    <property type="nucleotide sequence ID" value="NZ_CP014060.2"/>
</dbReference>
<evidence type="ECO:0000256" key="4">
    <source>
        <dbReference type="ARBA" id="ARBA00022692"/>
    </source>
</evidence>
<dbReference type="GO" id="GO:0015031">
    <property type="term" value="P:protein transport"/>
    <property type="evidence" value="ECO:0007669"/>
    <property type="project" value="UniProtKB-KW"/>
</dbReference>
<keyword evidence="3" id="KW-1003">Cell membrane</keyword>
<sequence length="137" mass="14681">MNFRGSRGDRDELDINLIPLIDVLLVILIFLAATTSFARFTQLKVTLPQASAEQETPPALEVAISQDGRYALNGTLIDVSTPPEIADVLRQAAAGKTEPLVVINADAQATHQSVINVMEAARLAGIGRVNFAAQTTR</sequence>
<comment type="similarity">
    <text evidence="2 7">Belongs to the ExbD/TolR family.</text>
</comment>